<comment type="caution">
    <text evidence="1">The sequence shown here is derived from an EMBL/GenBank/DDBJ whole genome shotgun (WGS) entry which is preliminary data.</text>
</comment>
<evidence type="ECO:0000313" key="2">
    <source>
        <dbReference type="Proteomes" id="UP000192328"/>
    </source>
</evidence>
<dbReference type="Proteomes" id="UP000192328">
    <property type="component" value="Unassembled WGS sequence"/>
</dbReference>
<proteinExistence type="predicted"/>
<dbReference type="EMBL" id="FWXZ01000002">
    <property type="protein sequence ID" value="SMC57635.1"/>
    <property type="molecule type" value="Genomic_DNA"/>
</dbReference>
<accession>A0AC61PKY2</accession>
<evidence type="ECO:0000313" key="1">
    <source>
        <dbReference type="EMBL" id="SMC57635.1"/>
    </source>
</evidence>
<sequence>MKINEFKNRLASVTPEVPEHFHNRVEMTLENIVTQEAQMKESTKQAIKTAGRFSRRTLVIAIALILALGAIAFAAVQWHLFERVSISYLTGKSPVNADSIMQRDVYTETVNDVEISIQEVGYDGRILMVQYKYQIPDMDEAFGVTLRDRYGDNIPEDELKEQGGDPDKAVSGWSDEEKMYEVLAAHNVGWWNDSIWVNGQEVNAPESSEMGMDGTTVPGEIICTLVWRLNNNGVIVNGPIEISLPIGECQPLENYSRSKHPELWDGDDLKKPDKGMITFTYDAGDIQSKVKTYHPNKETVLPEVTAKVSDAAFTPLMTYITLDLEANPEAMAAFIEENGENVVDEDGTVLWPYKPMDMFESWIWSLELVDKDGKLIFPGKGGCEGFGDESADFLYPYLENIPDELYLAPVEETEVDENGESTGNAKVDMSQAVLVKPAD</sequence>
<reference evidence="1" key="1">
    <citation type="submission" date="2017-04" db="EMBL/GenBank/DDBJ databases">
        <authorList>
            <person name="Varghese N."/>
            <person name="Submissions S."/>
        </authorList>
    </citation>
    <scope>NUCLEOTIDE SEQUENCE</scope>
    <source>
        <strain evidence="1">WTE2008</strain>
    </source>
</reference>
<keyword evidence="2" id="KW-1185">Reference proteome</keyword>
<gene>
    <name evidence="1" type="ORF">SAMN06297397_1458</name>
</gene>
<protein>
    <submittedName>
        <fullName evidence="1">Uncharacterized protein</fullName>
    </submittedName>
</protein>
<organism evidence="1 2">
    <name type="scientific">Aristaeella lactis</name>
    <dbReference type="NCBI Taxonomy" id="3046383"/>
    <lineage>
        <taxon>Bacteria</taxon>
        <taxon>Bacillati</taxon>
        <taxon>Bacillota</taxon>
        <taxon>Clostridia</taxon>
        <taxon>Eubacteriales</taxon>
        <taxon>Aristaeellaceae</taxon>
        <taxon>Aristaeella</taxon>
    </lineage>
</organism>
<name>A0AC61PKY2_9FIRM</name>